<accession>A0A484NGM8</accession>
<dbReference type="PANTHER" id="PTHR12498:SF0">
    <property type="entry name" value="PROTEIN N-TERMINAL ASPARAGINE AMIDOHYDROLASE"/>
    <property type="match status" value="1"/>
</dbReference>
<dbReference type="GO" id="GO:0005634">
    <property type="term" value="C:nucleus"/>
    <property type="evidence" value="ECO:0007669"/>
    <property type="project" value="TreeGrafter"/>
</dbReference>
<dbReference type="GO" id="GO:0006511">
    <property type="term" value="P:ubiquitin-dependent protein catabolic process"/>
    <property type="evidence" value="ECO:0007669"/>
    <property type="project" value="TreeGrafter"/>
</dbReference>
<dbReference type="EMBL" id="OOIL02006674">
    <property type="protein sequence ID" value="VFR00070.1"/>
    <property type="molecule type" value="Genomic_DNA"/>
</dbReference>
<gene>
    <name evidence="1" type="ORF">CCAM_LOCUS41845</name>
</gene>
<proteinExistence type="predicted"/>
<sequence length="82" mass="8796">MVGTDEATTCVGLVIRNPESGMISVAHVDSPDIVEIGITQMLSSIVDSKYAILDVHLVGGFNDVSHQVSANFSNCVFKVFIR</sequence>
<organism evidence="1 2">
    <name type="scientific">Cuscuta campestris</name>
    <dbReference type="NCBI Taxonomy" id="132261"/>
    <lineage>
        <taxon>Eukaryota</taxon>
        <taxon>Viridiplantae</taxon>
        <taxon>Streptophyta</taxon>
        <taxon>Embryophyta</taxon>
        <taxon>Tracheophyta</taxon>
        <taxon>Spermatophyta</taxon>
        <taxon>Magnoliopsida</taxon>
        <taxon>eudicotyledons</taxon>
        <taxon>Gunneridae</taxon>
        <taxon>Pentapetalae</taxon>
        <taxon>asterids</taxon>
        <taxon>lamiids</taxon>
        <taxon>Solanales</taxon>
        <taxon>Convolvulaceae</taxon>
        <taxon>Cuscuteae</taxon>
        <taxon>Cuscuta</taxon>
        <taxon>Cuscuta subgen. Grammica</taxon>
        <taxon>Cuscuta sect. Cleistogrammica</taxon>
    </lineage>
</organism>
<protein>
    <recommendedName>
        <fullName evidence="3">Protein N-terminal asparagine amidohydrolase</fullName>
    </recommendedName>
</protein>
<dbReference type="Pfam" id="PF14736">
    <property type="entry name" value="N_Asn_amidohyd"/>
    <property type="match status" value="1"/>
</dbReference>
<reference evidence="1 2" key="1">
    <citation type="submission" date="2018-04" db="EMBL/GenBank/DDBJ databases">
        <authorList>
            <person name="Vogel A."/>
        </authorList>
    </citation>
    <scope>NUCLEOTIDE SEQUENCE [LARGE SCALE GENOMIC DNA]</scope>
</reference>
<dbReference type="GO" id="GO:0008418">
    <property type="term" value="F:protein-N-terminal asparagine amidohydrolase activity"/>
    <property type="evidence" value="ECO:0007669"/>
    <property type="project" value="InterPro"/>
</dbReference>
<evidence type="ECO:0008006" key="3">
    <source>
        <dbReference type="Google" id="ProtNLM"/>
    </source>
</evidence>
<dbReference type="Proteomes" id="UP000595140">
    <property type="component" value="Unassembled WGS sequence"/>
</dbReference>
<evidence type="ECO:0000313" key="1">
    <source>
        <dbReference type="EMBL" id="VFR00070.1"/>
    </source>
</evidence>
<dbReference type="InterPro" id="IPR026750">
    <property type="entry name" value="NTAN1"/>
</dbReference>
<name>A0A484NGM8_9ASTE</name>
<dbReference type="OrthoDB" id="539995at2759"/>
<evidence type="ECO:0000313" key="2">
    <source>
        <dbReference type="Proteomes" id="UP000595140"/>
    </source>
</evidence>
<dbReference type="PANTHER" id="PTHR12498">
    <property type="entry name" value="N-TERMINAL ASPARAGINE AMIDOHYDROLASE"/>
    <property type="match status" value="1"/>
</dbReference>
<keyword evidence="2" id="KW-1185">Reference proteome</keyword>
<dbReference type="AlphaFoldDB" id="A0A484NGM8"/>